<dbReference type="KEGG" id="vg:80531850"/>
<evidence type="ECO:0000256" key="4">
    <source>
        <dbReference type="ARBA" id="ARBA00022801"/>
    </source>
</evidence>
<sequence length="890" mass="100998">MADVSKMQKFSTINVGIDNMKEVIEKPSDDAKGFPTGSVFKEDLDFSNTIYLNFTSIYGIQQIVKKIKQLANTPLDSSRKTPHVGWFKKITELETPLDMELLELPFSAYLISGNAGSGKSTCIQTINETMDCVITGATRVAAQNVYTKLSSAYQSRHINTIFQEFGFRGNHVQAQLGKYHYSHPSTPVPVEALQKRDLVYYWEVILDITKRLFESTSTSQNVFSTIRLLENFLGRSPESLSKLAFCVSGSLPTFTKSNVIVIDEAGLLGRHLLTVVVYCWWMVNAVYNSPNYLLRRMPVIVCIGSPTQTDSLESTFEHQKLKCRIKQSENILTYLITNKTLRDYTSLSKNWAIFINNKRCLEPEFGDLMKVLEYGLPLTEDHLRLVDRFVVPDSFINNPANLPGWTRLYSSHKEVSTYMAKLHAYLKVSGEKQFVVFTLPSYIFVRIDAFEEYRKLTSQNNLSIDKWLNANASRVNNYSQSRDQDAGQIHCDVFSKQGVVIAKTDVTYVLNSQITVTTRIKKLVFGFSGTFESFDAMLKDDSFVKTQGETSIEYAYRFLSALLFSGMINFYNFLQKQKTNEQKVSEAYRRMADLTVELLPKNTVTNASKEAAEAIGDAIDSSVPLDFNSIGLTHVSDLDDDLIFSALDEGTVDLLYCNYEFMKPESAPEVYAQFLMLKNMFLGRYSIFLELFGDDIKLASFDTYVDSMRFKGCEVFIGSMKNSLLSMALQTDSYTLMGYTHTQIYQFNEELARKKLHDGTAEILGHINMPRVVLKDQYGFMSVLNINVSEFVESLDDLELSMATSVDYGLSSKLAMTIARSQGLSLERVAICFTRSNLKLNSVYVAMSRTVSSKFLRMNLNPLRERHERDNEISEHILAALRDGEVQIVY</sequence>
<dbReference type="RefSeq" id="YP_010794835.1">
    <property type="nucleotide sequence ID" value="NC_075562.1"/>
</dbReference>
<dbReference type="GeneID" id="80531850"/>
<dbReference type="GO" id="GO:0005524">
    <property type="term" value="F:ATP binding"/>
    <property type="evidence" value="ECO:0007669"/>
    <property type="project" value="UniProtKB-KW"/>
</dbReference>
<keyword evidence="9" id="KW-1185">Reference proteome</keyword>
<dbReference type="Pfam" id="PF02689">
    <property type="entry name" value="Herpes_Helicase"/>
    <property type="match status" value="1"/>
</dbReference>
<keyword evidence="4" id="KW-0378">Hydrolase</keyword>
<evidence type="ECO:0000259" key="7">
    <source>
        <dbReference type="Pfam" id="PF02689"/>
    </source>
</evidence>
<dbReference type="InterPro" id="IPR003840">
    <property type="entry name" value="DNA_helicase_dom"/>
</dbReference>
<dbReference type="EMBL" id="MH509440">
    <property type="protein sequence ID" value="QBN85124.1"/>
    <property type="molecule type" value="Genomic_DNA"/>
</dbReference>
<gene>
    <name evidence="8" type="primary">UL5</name>
</gene>
<evidence type="ECO:0000256" key="3">
    <source>
        <dbReference type="ARBA" id="ARBA00022741"/>
    </source>
</evidence>
<evidence type="ECO:0000256" key="5">
    <source>
        <dbReference type="ARBA" id="ARBA00022806"/>
    </source>
</evidence>
<keyword evidence="1" id="KW-1048">Host nucleus</keyword>
<evidence type="ECO:0000256" key="6">
    <source>
        <dbReference type="ARBA" id="ARBA00022840"/>
    </source>
</evidence>
<dbReference type="HAMAP" id="MF_04030">
    <property type="entry name" value="HSV_HELI"/>
    <property type="match status" value="1"/>
</dbReference>
<keyword evidence="3" id="KW-0547">Nucleotide-binding</keyword>
<evidence type="ECO:0000313" key="9">
    <source>
        <dbReference type="Proteomes" id="UP000326297"/>
    </source>
</evidence>
<evidence type="ECO:0000256" key="1">
    <source>
        <dbReference type="ARBA" id="ARBA00022562"/>
    </source>
</evidence>
<dbReference type="SUPFAM" id="SSF52540">
    <property type="entry name" value="P-loop containing nucleoside triphosphate hydrolases"/>
    <property type="match status" value="2"/>
</dbReference>
<accession>A0A482F3P6</accession>
<proteinExistence type="inferred from homology"/>
<dbReference type="GO" id="GO:0006260">
    <property type="term" value="P:DNA replication"/>
    <property type="evidence" value="ECO:0007669"/>
    <property type="project" value="UniProtKB-KW"/>
</dbReference>
<feature type="domain" description="DNA replication helicase" evidence="7">
    <location>
        <begin position="46"/>
        <end position="890"/>
    </location>
</feature>
<dbReference type="GO" id="GO:0004386">
    <property type="term" value="F:helicase activity"/>
    <property type="evidence" value="ECO:0007669"/>
    <property type="project" value="UniProtKB-KW"/>
</dbReference>
<dbReference type="Gene3D" id="3.40.50.300">
    <property type="entry name" value="P-loop containing nucleotide triphosphate hydrolases"/>
    <property type="match status" value="1"/>
</dbReference>
<name>A0A482F3P6_9ALPH</name>
<reference evidence="8" key="1">
    <citation type="submission" date="2018-06" db="EMBL/GenBank/DDBJ databases">
        <title>Metagenomic Sequencing for Combined Detection of RNA and DNA Viruses in Respiratory Samples From Pediatric Patients.</title>
        <authorList>
            <person name="van Boheemen S."/>
            <person name="van Rijn-Klink A.L."/>
            <person name="Pappas N."/>
            <person name="Carbo E.C."/>
            <person name="van 't Hof P."/>
            <person name="Vorderman R.H.P."/>
            <person name="Mei H."/>
            <person name="Claas E.C.J."/>
            <person name="Kroes A.C.M."/>
            <person name="de Vries J.J.C."/>
        </authorList>
    </citation>
    <scope>NUCLEOTIDE SEQUENCE [LARGE SCALE GENOMIC DNA]</scope>
</reference>
<keyword evidence="6" id="KW-0067">ATP-binding</keyword>
<dbReference type="GO" id="GO:0016787">
    <property type="term" value="F:hydrolase activity"/>
    <property type="evidence" value="ECO:0007669"/>
    <property type="project" value="UniProtKB-KW"/>
</dbReference>
<protein>
    <submittedName>
        <fullName evidence="8">Helicase-primase helicase subunit-like protein</fullName>
    </submittedName>
</protein>
<organism evidence="8 9">
    <name type="scientific">Phocid alphaherpesvirus 1</name>
    <dbReference type="NCBI Taxonomy" id="47418"/>
    <lineage>
        <taxon>Viruses</taxon>
        <taxon>Duplodnaviria</taxon>
        <taxon>Heunggongvirae</taxon>
        <taxon>Peploviricota</taxon>
        <taxon>Herviviricetes</taxon>
        <taxon>Herpesvirales</taxon>
        <taxon>Orthoherpesviridae</taxon>
        <taxon>Alphaherpesvirinae</taxon>
        <taxon>Varicellovirus</taxon>
        <taxon>Varicellovirus phocidalpha1</taxon>
    </lineage>
</organism>
<evidence type="ECO:0000313" key="8">
    <source>
        <dbReference type="EMBL" id="QBN85124.1"/>
    </source>
</evidence>
<dbReference type="Proteomes" id="UP000326297">
    <property type="component" value="Segment"/>
</dbReference>
<keyword evidence="5" id="KW-0347">Helicase</keyword>
<dbReference type="InterPro" id="IPR034711">
    <property type="entry name" value="HSV_HELI"/>
</dbReference>
<keyword evidence="2" id="KW-0235">DNA replication</keyword>
<evidence type="ECO:0000256" key="2">
    <source>
        <dbReference type="ARBA" id="ARBA00022705"/>
    </source>
</evidence>
<dbReference type="InterPro" id="IPR027417">
    <property type="entry name" value="P-loop_NTPase"/>
</dbReference>